<sequence>MKLMQYRGYYGSIEASVEDAVLHGKLEFINALVTYEGETVKEIRRAFEDAVDDYLAYCSERGYEPEIPCKGAFNVRVGHKTHLKAALAAREKGISLNEFVRRSIEGSVG</sequence>
<dbReference type="InterPro" id="IPR008651">
    <property type="entry name" value="Uncharacterised_HicB"/>
</dbReference>
<protein>
    <submittedName>
        <fullName evidence="1">HicB family protein</fullName>
    </submittedName>
</protein>
<proteinExistence type="predicted"/>
<gene>
    <name evidence="1" type="ORF">Dthio_PD1481</name>
</gene>
<dbReference type="SUPFAM" id="SSF143100">
    <property type="entry name" value="TTHA1013/TTHA0281-like"/>
    <property type="match status" value="1"/>
</dbReference>
<evidence type="ECO:0000313" key="1">
    <source>
        <dbReference type="EMBL" id="EFI34139.1"/>
    </source>
</evidence>
<organism evidence="1 2">
    <name type="scientific">Desulfonatronospira thiodismutans ASO3-1</name>
    <dbReference type="NCBI Taxonomy" id="555779"/>
    <lineage>
        <taxon>Bacteria</taxon>
        <taxon>Pseudomonadati</taxon>
        <taxon>Thermodesulfobacteriota</taxon>
        <taxon>Desulfovibrionia</taxon>
        <taxon>Desulfovibrionales</taxon>
        <taxon>Desulfonatronovibrionaceae</taxon>
        <taxon>Desulfonatronospira</taxon>
    </lineage>
</organism>
<accession>D6STX3</accession>
<dbReference type="InterPro" id="IPR035069">
    <property type="entry name" value="TTHA1013/TTHA0281-like"/>
</dbReference>
<dbReference type="EMBL" id="ACJN02000003">
    <property type="protein sequence ID" value="EFI34139.1"/>
    <property type="molecule type" value="Genomic_DNA"/>
</dbReference>
<dbReference type="AlphaFoldDB" id="D6STX3"/>
<dbReference type="OrthoDB" id="5297106at2"/>
<dbReference type="eggNOG" id="COG4226">
    <property type="taxonomic scope" value="Bacteria"/>
</dbReference>
<keyword evidence="2" id="KW-1185">Reference proteome</keyword>
<dbReference type="Proteomes" id="UP000005496">
    <property type="component" value="Unassembled WGS sequence"/>
</dbReference>
<comment type="caution">
    <text evidence="1">The sequence shown here is derived from an EMBL/GenBank/DDBJ whole genome shotgun (WGS) entry which is preliminary data.</text>
</comment>
<dbReference type="RefSeq" id="WP_008871488.1">
    <property type="nucleotide sequence ID" value="NZ_ACJN02000003.1"/>
</dbReference>
<dbReference type="Pfam" id="PF05534">
    <property type="entry name" value="HicB"/>
    <property type="match status" value="1"/>
</dbReference>
<name>D6STX3_9BACT</name>
<reference evidence="1" key="1">
    <citation type="submission" date="2010-05" db="EMBL/GenBank/DDBJ databases">
        <title>The draft genome of Desulfonatronospira thiodismutans ASO3-1.</title>
        <authorList>
            <consortium name="US DOE Joint Genome Institute (JGI-PGF)"/>
            <person name="Lucas S."/>
            <person name="Copeland A."/>
            <person name="Lapidus A."/>
            <person name="Cheng J.-F."/>
            <person name="Bruce D."/>
            <person name="Goodwin L."/>
            <person name="Pitluck S."/>
            <person name="Chertkov O."/>
            <person name="Brettin T."/>
            <person name="Detter J.C."/>
            <person name="Han C."/>
            <person name="Land M.L."/>
            <person name="Hauser L."/>
            <person name="Kyrpides N."/>
            <person name="Mikhailova N."/>
            <person name="Muyzer G."/>
            <person name="Woyke T."/>
        </authorList>
    </citation>
    <scope>NUCLEOTIDE SEQUENCE [LARGE SCALE GENOMIC DNA]</scope>
    <source>
        <strain evidence="1">ASO3-1</strain>
    </source>
</reference>
<evidence type="ECO:0000313" key="2">
    <source>
        <dbReference type="Proteomes" id="UP000005496"/>
    </source>
</evidence>